<evidence type="ECO:0000313" key="8">
    <source>
        <dbReference type="Proteomes" id="UP000268469"/>
    </source>
</evidence>
<protein>
    <recommendedName>
        <fullName evidence="4 5">Small ribosomal subunit protein uS8</fullName>
    </recommendedName>
</protein>
<dbReference type="PROSITE" id="PS00053">
    <property type="entry name" value="RIBOSOMAL_S8"/>
    <property type="match status" value="1"/>
</dbReference>
<organism evidence="7 8">
    <name type="scientific">candidate division WOR-3 bacterium</name>
    <dbReference type="NCBI Taxonomy" id="2052148"/>
    <lineage>
        <taxon>Bacteria</taxon>
        <taxon>Bacteria division WOR-3</taxon>
    </lineage>
</organism>
<evidence type="ECO:0000256" key="1">
    <source>
        <dbReference type="ARBA" id="ARBA00006471"/>
    </source>
</evidence>
<evidence type="ECO:0000256" key="6">
    <source>
        <dbReference type="RuleBase" id="RU003660"/>
    </source>
</evidence>
<accession>A0A660SER6</accession>
<evidence type="ECO:0000256" key="5">
    <source>
        <dbReference type="HAMAP-Rule" id="MF_01302"/>
    </source>
</evidence>
<comment type="subunit">
    <text evidence="5">Part of the 30S ribosomal subunit. Contacts proteins S5 and S12.</text>
</comment>
<dbReference type="Proteomes" id="UP000268469">
    <property type="component" value="Unassembled WGS sequence"/>
</dbReference>
<dbReference type="NCBIfam" id="NF001109">
    <property type="entry name" value="PRK00136.1"/>
    <property type="match status" value="1"/>
</dbReference>
<name>A0A660SER6_UNCW3</name>
<comment type="caution">
    <text evidence="7">The sequence shown here is derived from an EMBL/GenBank/DDBJ whole genome shotgun (WGS) entry which is preliminary data.</text>
</comment>
<keyword evidence="5" id="KW-0694">RNA-binding</keyword>
<dbReference type="PANTHER" id="PTHR11758">
    <property type="entry name" value="40S RIBOSOMAL PROTEIN S15A"/>
    <property type="match status" value="1"/>
</dbReference>
<keyword evidence="3 5" id="KW-0687">Ribonucleoprotein</keyword>
<evidence type="ECO:0000256" key="2">
    <source>
        <dbReference type="ARBA" id="ARBA00022980"/>
    </source>
</evidence>
<dbReference type="Gene3D" id="3.30.1370.30">
    <property type="match status" value="1"/>
</dbReference>
<keyword evidence="2 5" id="KW-0689">Ribosomal protein</keyword>
<gene>
    <name evidence="5" type="primary">rpsH</name>
    <name evidence="7" type="ORF">DRP53_10650</name>
</gene>
<dbReference type="AlphaFoldDB" id="A0A660SER6"/>
<keyword evidence="5" id="KW-0699">rRNA-binding</keyword>
<dbReference type="GO" id="GO:1990904">
    <property type="term" value="C:ribonucleoprotein complex"/>
    <property type="evidence" value="ECO:0007669"/>
    <property type="project" value="UniProtKB-KW"/>
</dbReference>
<dbReference type="SUPFAM" id="SSF56047">
    <property type="entry name" value="Ribosomal protein S8"/>
    <property type="match status" value="1"/>
</dbReference>
<comment type="similarity">
    <text evidence="1 5 6">Belongs to the universal ribosomal protein uS8 family.</text>
</comment>
<dbReference type="InterPro" id="IPR047863">
    <property type="entry name" value="Ribosomal_uS8_CS"/>
</dbReference>
<dbReference type="GO" id="GO:0003735">
    <property type="term" value="F:structural constituent of ribosome"/>
    <property type="evidence" value="ECO:0007669"/>
    <property type="project" value="InterPro"/>
</dbReference>
<evidence type="ECO:0000313" key="7">
    <source>
        <dbReference type="EMBL" id="RKX68500.1"/>
    </source>
</evidence>
<dbReference type="InterPro" id="IPR035987">
    <property type="entry name" value="Ribosomal_uS8_sf"/>
</dbReference>
<dbReference type="GO" id="GO:0019843">
    <property type="term" value="F:rRNA binding"/>
    <property type="evidence" value="ECO:0007669"/>
    <property type="project" value="UniProtKB-UniRule"/>
</dbReference>
<dbReference type="GO" id="GO:0006412">
    <property type="term" value="P:translation"/>
    <property type="evidence" value="ECO:0007669"/>
    <property type="project" value="UniProtKB-UniRule"/>
</dbReference>
<dbReference type="FunFam" id="3.30.1490.10:FF:000001">
    <property type="entry name" value="30S ribosomal protein S8"/>
    <property type="match status" value="1"/>
</dbReference>
<dbReference type="Pfam" id="PF00410">
    <property type="entry name" value="Ribosomal_S8"/>
    <property type="match status" value="1"/>
</dbReference>
<dbReference type="InterPro" id="IPR000630">
    <property type="entry name" value="Ribosomal_uS8"/>
</dbReference>
<evidence type="ECO:0000256" key="3">
    <source>
        <dbReference type="ARBA" id="ARBA00023274"/>
    </source>
</evidence>
<dbReference type="EMBL" id="QNBE01000156">
    <property type="protein sequence ID" value="RKX68500.1"/>
    <property type="molecule type" value="Genomic_DNA"/>
</dbReference>
<reference evidence="7 8" key="1">
    <citation type="submission" date="2018-06" db="EMBL/GenBank/DDBJ databases">
        <title>Extensive metabolic versatility and redundancy in microbially diverse, dynamic hydrothermal sediments.</title>
        <authorList>
            <person name="Dombrowski N."/>
            <person name="Teske A."/>
            <person name="Baker B.J."/>
        </authorList>
    </citation>
    <scope>NUCLEOTIDE SEQUENCE [LARGE SCALE GENOMIC DNA]</scope>
    <source>
        <strain evidence="7">B36_G15</strain>
    </source>
</reference>
<sequence>MVMDVIGDFMTIIRNGCRAHKPEVEVKYSKLKCEILRVLLEEGYINNFEIDNPDLPRKIKVRLKYNEQGEPVIHNLVRVSKPGRRVYIKAAEIRPVHRGLGIALISTSKGILTDRQARRQRVGGELIGYVY</sequence>
<evidence type="ECO:0000256" key="4">
    <source>
        <dbReference type="ARBA" id="ARBA00035258"/>
    </source>
</evidence>
<dbReference type="Gene3D" id="3.30.1490.10">
    <property type="match status" value="1"/>
</dbReference>
<comment type="function">
    <text evidence="5">One of the primary rRNA binding proteins, it binds directly to 16S rRNA central domain where it helps coordinate assembly of the platform of the 30S subunit.</text>
</comment>
<dbReference type="GO" id="GO:0005840">
    <property type="term" value="C:ribosome"/>
    <property type="evidence" value="ECO:0007669"/>
    <property type="project" value="UniProtKB-KW"/>
</dbReference>
<dbReference type="GO" id="GO:0005737">
    <property type="term" value="C:cytoplasm"/>
    <property type="evidence" value="ECO:0007669"/>
    <property type="project" value="UniProtKB-ARBA"/>
</dbReference>
<proteinExistence type="inferred from homology"/>
<dbReference type="HAMAP" id="MF_01302_B">
    <property type="entry name" value="Ribosomal_uS8_B"/>
    <property type="match status" value="1"/>
</dbReference>